<proteinExistence type="predicted"/>
<dbReference type="GO" id="GO:0005737">
    <property type="term" value="C:cytoplasm"/>
    <property type="evidence" value="ECO:0007669"/>
    <property type="project" value="TreeGrafter"/>
</dbReference>
<feature type="domain" description="Importin N-terminal" evidence="2">
    <location>
        <begin position="8"/>
        <end position="60"/>
    </location>
</feature>
<organism evidence="5">
    <name type="scientific">Gongylonema pulchrum</name>
    <dbReference type="NCBI Taxonomy" id="637853"/>
    <lineage>
        <taxon>Eukaryota</taxon>
        <taxon>Metazoa</taxon>
        <taxon>Ecdysozoa</taxon>
        <taxon>Nematoda</taxon>
        <taxon>Chromadorea</taxon>
        <taxon>Rhabditida</taxon>
        <taxon>Spirurina</taxon>
        <taxon>Spiruromorpha</taxon>
        <taxon>Spiruroidea</taxon>
        <taxon>Gongylonematidae</taxon>
        <taxon>Gongylonema</taxon>
    </lineage>
</organism>
<dbReference type="GO" id="GO:0031267">
    <property type="term" value="F:small GTPase binding"/>
    <property type="evidence" value="ECO:0007669"/>
    <property type="project" value="InterPro"/>
</dbReference>
<dbReference type="InterPro" id="IPR001494">
    <property type="entry name" value="Importin-beta_N"/>
</dbReference>
<evidence type="ECO:0000313" key="3">
    <source>
        <dbReference type="EMBL" id="VDK53659.1"/>
    </source>
</evidence>
<name>A0A183DBS4_9BILA</name>
<reference evidence="5" key="1">
    <citation type="submission" date="2016-06" db="UniProtKB">
        <authorList>
            <consortium name="WormBaseParasite"/>
        </authorList>
    </citation>
    <scope>IDENTIFICATION</scope>
</reference>
<dbReference type="PANTHER" id="PTHR12363:SF42">
    <property type="entry name" value="TRANSPORTIN-3"/>
    <property type="match status" value="1"/>
</dbReference>
<keyword evidence="1" id="KW-0812">Transmembrane</keyword>
<evidence type="ECO:0000256" key="1">
    <source>
        <dbReference type="SAM" id="Phobius"/>
    </source>
</evidence>
<keyword evidence="1" id="KW-0472">Membrane</keyword>
<protein>
    <recommendedName>
        <fullName evidence="2">Importin N-terminal domain-containing protein</fullName>
    </recommendedName>
</protein>
<feature type="transmembrane region" description="Helical" evidence="1">
    <location>
        <begin position="64"/>
        <end position="86"/>
    </location>
</feature>
<dbReference type="Gene3D" id="1.25.10.10">
    <property type="entry name" value="Leucine-rich Repeat Variant"/>
    <property type="match status" value="1"/>
</dbReference>
<dbReference type="AlphaFoldDB" id="A0A183DBS4"/>
<keyword evidence="4" id="KW-1185">Reference proteome</keyword>
<dbReference type="WBParaSite" id="GPUH_0000617301-mRNA-1">
    <property type="protein sequence ID" value="GPUH_0000617301-mRNA-1"/>
    <property type="gene ID" value="GPUH_0000617301"/>
</dbReference>
<evidence type="ECO:0000313" key="5">
    <source>
        <dbReference type="WBParaSite" id="GPUH_0000617301-mRNA-1"/>
    </source>
</evidence>
<reference evidence="3 4" key="2">
    <citation type="submission" date="2018-11" db="EMBL/GenBank/DDBJ databases">
        <authorList>
            <consortium name="Pathogen Informatics"/>
        </authorList>
    </citation>
    <scope>NUCLEOTIDE SEQUENCE [LARGE SCALE GENOMIC DNA]</scope>
</reference>
<dbReference type="InterPro" id="IPR011989">
    <property type="entry name" value="ARM-like"/>
</dbReference>
<dbReference type="OrthoDB" id="435593at2759"/>
<gene>
    <name evidence="3" type="ORF">GPUH_LOCUS6164</name>
</gene>
<dbReference type="InterPro" id="IPR051345">
    <property type="entry name" value="Importin_beta-like_NTR"/>
</dbReference>
<dbReference type="Proteomes" id="UP000271098">
    <property type="component" value="Unassembled WGS sequence"/>
</dbReference>
<dbReference type="EMBL" id="UYRT01014071">
    <property type="protein sequence ID" value="VDK53659.1"/>
    <property type="molecule type" value="Genomic_DNA"/>
</dbReference>
<evidence type="ECO:0000313" key="4">
    <source>
        <dbReference type="Proteomes" id="UP000271098"/>
    </source>
</evidence>
<accession>A0A183DBS4</accession>
<evidence type="ECO:0000259" key="2">
    <source>
        <dbReference type="Pfam" id="PF03810"/>
    </source>
</evidence>
<sequence length="130" mass="14942">MDNIETLYAWSICDRILTERRDLPASYFAAQTIRQKLVHSMKELPASTHIALRDSLINHLRLDFFIFTLIPPKTVVVIVVIVIFLCKSLSGNYIFFVLFNSNNCQNKQALLIGTLTVLPLFKRQPLFLSD</sequence>
<dbReference type="Pfam" id="PF03810">
    <property type="entry name" value="IBN_N"/>
    <property type="match status" value="1"/>
</dbReference>
<keyword evidence="1" id="KW-1133">Transmembrane helix</keyword>
<dbReference type="PANTHER" id="PTHR12363">
    <property type="entry name" value="TRANSPORTIN 3 AND IMPORTIN 13"/>
    <property type="match status" value="1"/>
</dbReference>
<dbReference type="GO" id="GO:0006606">
    <property type="term" value="P:protein import into nucleus"/>
    <property type="evidence" value="ECO:0007669"/>
    <property type="project" value="TreeGrafter"/>
</dbReference>